<gene>
    <name evidence="1" type="ORF">KHX94_15310</name>
</gene>
<protein>
    <submittedName>
        <fullName evidence="1">TapY2 family type IVa secretion system protein</fullName>
    </submittedName>
</protein>
<reference evidence="1 2" key="1">
    <citation type="journal article" date="2012" name="Int. J. Syst. Evol. Microbiol.">
        <title>Shewanella dokdonensis sp. nov., isolated from seawater.</title>
        <authorList>
            <person name="Sung H.R."/>
            <person name="Yoon J.H."/>
            <person name="Ghim S.Y."/>
        </authorList>
    </citation>
    <scope>NUCLEOTIDE SEQUENCE [LARGE SCALE GENOMIC DNA]</scope>
    <source>
        <strain evidence="1 2">DSM 23626</strain>
    </source>
</reference>
<proteinExistence type="predicted"/>
<evidence type="ECO:0000313" key="2">
    <source>
        <dbReference type="Proteomes" id="UP000676428"/>
    </source>
</evidence>
<dbReference type="Proteomes" id="UP000676428">
    <property type="component" value="Chromosome"/>
</dbReference>
<dbReference type="EMBL" id="CP074572">
    <property type="protein sequence ID" value="QVK22642.1"/>
    <property type="molecule type" value="Genomic_DNA"/>
</dbReference>
<organism evidence="1 2">
    <name type="scientific">Shewanella dokdonensis</name>
    <dbReference type="NCBI Taxonomy" id="712036"/>
    <lineage>
        <taxon>Bacteria</taxon>
        <taxon>Pseudomonadati</taxon>
        <taxon>Pseudomonadota</taxon>
        <taxon>Gammaproteobacteria</taxon>
        <taxon>Alteromonadales</taxon>
        <taxon>Shewanellaceae</taxon>
        <taxon>Shewanella</taxon>
    </lineage>
</organism>
<sequence>MALGCTQVQAAKQSYKCYLLTTEGEEIAFYRWNEPDLPTKQAALVATKRKDNQGKTYYIKDVKECVLLSEAFSSAQAQALDKQTLR</sequence>
<evidence type="ECO:0000313" key="1">
    <source>
        <dbReference type="EMBL" id="QVK22642.1"/>
    </source>
</evidence>
<dbReference type="InterPro" id="IPR049848">
    <property type="entry name" value="TapY2-like"/>
</dbReference>
<dbReference type="NCBIfam" id="NF038109">
    <property type="entry name" value="tapY2_fam"/>
    <property type="match status" value="1"/>
</dbReference>
<accession>A0ABX8DFT1</accession>
<keyword evidence="2" id="KW-1185">Reference proteome</keyword>
<dbReference type="RefSeq" id="WP_213681292.1">
    <property type="nucleotide sequence ID" value="NZ_CP074572.1"/>
</dbReference>
<name>A0ABX8DFT1_9GAMM</name>